<evidence type="ECO:0000313" key="1">
    <source>
        <dbReference type="EMBL" id="EBU8272202.1"/>
    </source>
</evidence>
<name>A0A5V6RMI4_SALNE</name>
<reference evidence="1" key="1">
    <citation type="submission" date="2018-05" db="EMBL/GenBank/DDBJ databases">
        <authorList>
            <person name="Ashton P.M."/>
            <person name="Dallman T."/>
            <person name="Nair S."/>
            <person name="De Pinna E."/>
            <person name="Peters T."/>
            <person name="Grant K."/>
        </authorList>
    </citation>
    <scope>NUCLEOTIDE SEQUENCE</scope>
    <source>
        <strain evidence="1">412137</strain>
    </source>
</reference>
<dbReference type="EMBL" id="AAHDHY010000035">
    <property type="protein sequence ID" value="EBU8272202.1"/>
    <property type="molecule type" value="Genomic_DNA"/>
</dbReference>
<sequence length="94" mass="10790">MTNAENAPERATGALVTLPTTRAAWRETFKDGVTWEAVELAYQCGLMREERYNHAFAHLLKGRVVLHGDQQVAENERAKAAFRYFWEPKHFPGE</sequence>
<dbReference type="AlphaFoldDB" id="A0A5V6RMI4"/>
<accession>A0A5V6RMI4</accession>
<organism evidence="1">
    <name type="scientific">Salmonella newport</name>
    <dbReference type="NCBI Taxonomy" id="108619"/>
    <lineage>
        <taxon>Bacteria</taxon>
        <taxon>Pseudomonadati</taxon>
        <taxon>Pseudomonadota</taxon>
        <taxon>Gammaproteobacteria</taxon>
        <taxon>Enterobacterales</taxon>
        <taxon>Enterobacteriaceae</taxon>
        <taxon>Salmonella</taxon>
    </lineage>
</organism>
<gene>
    <name evidence="1" type="ORF">DLL80_23835</name>
</gene>
<comment type="caution">
    <text evidence="1">The sequence shown here is derived from an EMBL/GenBank/DDBJ whole genome shotgun (WGS) entry which is preliminary data.</text>
</comment>
<proteinExistence type="predicted"/>
<protein>
    <submittedName>
        <fullName evidence="1">Uncharacterized protein</fullName>
    </submittedName>
</protein>